<gene>
    <name evidence="1" type="ORF">BJ212DRAFT_1297333</name>
</gene>
<dbReference type="AlphaFoldDB" id="A0A9P7EG70"/>
<proteinExistence type="predicted"/>
<evidence type="ECO:0000313" key="2">
    <source>
        <dbReference type="Proteomes" id="UP000807769"/>
    </source>
</evidence>
<protein>
    <submittedName>
        <fullName evidence="1">Uncharacterized protein</fullName>
    </submittedName>
</protein>
<dbReference type="OrthoDB" id="2104739at2759"/>
<name>A0A9P7EG70_9AGAM</name>
<comment type="caution">
    <text evidence="1">The sequence shown here is derived from an EMBL/GenBank/DDBJ whole genome shotgun (WGS) entry which is preliminary data.</text>
</comment>
<evidence type="ECO:0000313" key="1">
    <source>
        <dbReference type="EMBL" id="KAG1820830.1"/>
    </source>
</evidence>
<dbReference type="GeneID" id="64626589"/>
<organism evidence="1 2">
    <name type="scientific">Suillus subaureus</name>
    <dbReference type="NCBI Taxonomy" id="48587"/>
    <lineage>
        <taxon>Eukaryota</taxon>
        <taxon>Fungi</taxon>
        <taxon>Dikarya</taxon>
        <taxon>Basidiomycota</taxon>
        <taxon>Agaricomycotina</taxon>
        <taxon>Agaricomycetes</taxon>
        <taxon>Agaricomycetidae</taxon>
        <taxon>Boletales</taxon>
        <taxon>Suillineae</taxon>
        <taxon>Suillaceae</taxon>
        <taxon>Suillus</taxon>
    </lineage>
</organism>
<dbReference type="EMBL" id="JABBWG010000007">
    <property type="protein sequence ID" value="KAG1820830.1"/>
    <property type="molecule type" value="Genomic_DNA"/>
</dbReference>
<dbReference type="Proteomes" id="UP000807769">
    <property type="component" value="Unassembled WGS sequence"/>
</dbReference>
<keyword evidence="2" id="KW-1185">Reference proteome</keyword>
<sequence length="276" mass="31498">MPHSRNASDTSDLSETISELGSVIGFNGNVYMTMKNARISTVTYAEQTRQIIEKDKWIKPPPSVHGVDPSRVLDTMLRNIHETGGDWAICVCVETCDQVNLAKTWFMYLLWLLAFGVDFNKLIDETIMGMSEDTIQNMERLVDDLSNDMMLEHNIHDNFDKLKVYFEQTELLQWRTTSLVVPVTEESARRAKIDRNGYCLLFKRAIDSTPLQQCITKYSTLFIYSNENGGTQAITQYEPPLLLLDSSSVGTESQRKYGAMALKVEDGRMNLEKKKE</sequence>
<dbReference type="RefSeq" id="XP_041195897.1">
    <property type="nucleotide sequence ID" value="XM_041332572.1"/>
</dbReference>
<reference evidence="1" key="1">
    <citation type="journal article" date="2020" name="New Phytol.">
        <title>Comparative genomics reveals dynamic genome evolution in host specialist ectomycorrhizal fungi.</title>
        <authorList>
            <person name="Lofgren L.A."/>
            <person name="Nguyen N.H."/>
            <person name="Vilgalys R."/>
            <person name="Ruytinx J."/>
            <person name="Liao H.L."/>
            <person name="Branco S."/>
            <person name="Kuo A."/>
            <person name="LaButti K."/>
            <person name="Lipzen A."/>
            <person name="Andreopoulos W."/>
            <person name="Pangilinan J."/>
            <person name="Riley R."/>
            <person name="Hundley H."/>
            <person name="Na H."/>
            <person name="Barry K."/>
            <person name="Grigoriev I.V."/>
            <person name="Stajich J.E."/>
            <person name="Kennedy P.G."/>
        </authorList>
    </citation>
    <scope>NUCLEOTIDE SEQUENCE</scope>
    <source>
        <strain evidence="1">MN1</strain>
    </source>
</reference>
<accession>A0A9P7EG70</accession>